<proteinExistence type="predicted"/>
<evidence type="ECO:0000313" key="3">
    <source>
        <dbReference type="Proteomes" id="UP000199013"/>
    </source>
</evidence>
<reference evidence="3" key="1">
    <citation type="submission" date="2016-02" db="EMBL/GenBank/DDBJ databases">
        <authorList>
            <person name="Wibberg D."/>
        </authorList>
    </citation>
    <scope>NUCLEOTIDE SEQUENCE [LARGE SCALE GENOMIC DNA]</scope>
</reference>
<dbReference type="AlphaFoldDB" id="A0A1C3PGS2"/>
<protein>
    <submittedName>
        <fullName evidence="2">Uncharacterized protein</fullName>
    </submittedName>
</protein>
<dbReference type="InterPro" id="IPR051010">
    <property type="entry name" value="BCAA_transport"/>
</dbReference>
<accession>A0A1C3PGS2</accession>
<keyword evidence="1" id="KW-0472">Membrane</keyword>
<dbReference type="Gene3D" id="3.40.50.2300">
    <property type="match status" value="2"/>
</dbReference>
<dbReference type="Proteomes" id="UP000199013">
    <property type="component" value="Unassembled WGS sequence"/>
</dbReference>
<evidence type="ECO:0000313" key="2">
    <source>
        <dbReference type="EMBL" id="SBW29043.1"/>
    </source>
</evidence>
<dbReference type="SUPFAM" id="SSF53822">
    <property type="entry name" value="Periplasmic binding protein-like I"/>
    <property type="match status" value="1"/>
</dbReference>
<keyword evidence="1" id="KW-0812">Transmembrane</keyword>
<keyword evidence="3" id="KW-1185">Reference proteome</keyword>
<evidence type="ECO:0000256" key="1">
    <source>
        <dbReference type="SAM" id="Phobius"/>
    </source>
</evidence>
<organism evidence="2 3">
    <name type="scientific">Candidatus Protofrankia californiensis</name>
    <dbReference type="NCBI Taxonomy" id="1839754"/>
    <lineage>
        <taxon>Bacteria</taxon>
        <taxon>Bacillati</taxon>
        <taxon>Actinomycetota</taxon>
        <taxon>Actinomycetes</taxon>
        <taxon>Frankiales</taxon>
        <taxon>Frankiaceae</taxon>
        <taxon>Protofrankia</taxon>
    </lineage>
</organism>
<dbReference type="EMBL" id="FLUV01002635">
    <property type="protein sequence ID" value="SBW29043.1"/>
    <property type="molecule type" value="Genomic_DNA"/>
</dbReference>
<name>A0A1C3PGS2_9ACTN</name>
<sequence length="528" mass="57495">MPPFHRFVPSRVRGGRDHKRFRLVTPRRWPRQHWIVSSVIVLVFLTVVSVTLVVWHPWRQPPCGRGLIAIGTLRTCVGIDLDSTGFTKTDPLADLEDSLVKQNSTVNRPFGTIVLLDNMTPDSSSDSDNLQALKHRIQGAMAAVWRANNQAVAGGTSPNIKLLLANYGSRADSWREAVEAIKQAAQGEHIVAVSGIGQSLDTTKQAVAALSDAGIATVGSVITADDMNTGPDGQHIQNFFRVAPLNTDQAQAALSYITNHDYQKILLIQDDNRTDSYAQTLSSAFTTAYKSQHKAELDYTETYRSPDSKLNGADRDIYMTNQFTKMHSDICAIQPDLIYFAGRSADLRSFMKALSEGGACSLKSLDVMTGDDAADLVGKKIPSSDSLKFRLFYTALAHGDQWNSFPADSDNRRNYDEFAEAFTKTGFPQSDLTDGLAMMSHDAVLTAAAAARQNTQATTDPSTVAAFFLRFRCTNTIPGASGVIAFGPDGNPIDKSMPILQIQPDGSVTQQDLAWPTGKPLDPMTTCG</sequence>
<dbReference type="PANTHER" id="PTHR30483">
    <property type="entry name" value="LEUCINE-SPECIFIC-BINDING PROTEIN"/>
    <property type="match status" value="1"/>
</dbReference>
<gene>
    <name evidence="2" type="ORF">FDG2_6364</name>
</gene>
<dbReference type="PANTHER" id="PTHR30483:SF6">
    <property type="entry name" value="PERIPLASMIC BINDING PROTEIN OF ABC TRANSPORTER FOR NATURAL AMINO ACIDS"/>
    <property type="match status" value="1"/>
</dbReference>
<dbReference type="InterPro" id="IPR028082">
    <property type="entry name" value="Peripla_BP_I"/>
</dbReference>
<feature type="transmembrane region" description="Helical" evidence="1">
    <location>
        <begin position="34"/>
        <end position="58"/>
    </location>
</feature>
<keyword evidence="1" id="KW-1133">Transmembrane helix</keyword>